<keyword evidence="2" id="KW-1185">Reference proteome</keyword>
<dbReference type="Proteomes" id="UP001302429">
    <property type="component" value="Chromosome"/>
</dbReference>
<proteinExistence type="predicted"/>
<dbReference type="KEGG" id="acoa:RB602_07705"/>
<dbReference type="SUPFAM" id="SSF52309">
    <property type="entry name" value="N-(deoxy)ribosyltransferase-like"/>
    <property type="match status" value="1"/>
</dbReference>
<reference evidence="1 2" key="1">
    <citation type="submission" date="2023-10" db="EMBL/GenBank/DDBJ databases">
        <title>Complete genome sequence of a Sphingomonadaceae bacterium.</title>
        <authorList>
            <person name="Yan C."/>
        </authorList>
    </citation>
    <scope>NUCLEOTIDE SEQUENCE [LARGE SCALE GENOMIC DNA]</scope>
    <source>
        <strain evidence="1 2">SCSIO 66989</strain>
    </source>
</reference>
<dbReference type="AlphaFoldDB" id="A0AA97I040"/>
<gene>
    <name evidence="1" type="ORF">RB602_07705</name>
</gene>
<protein>
    <submittedName>
        <fullName evidence="1">Uncharacterized protein</fullName>
    </submittedName>
</protein>
<organism evidence="1 2">
    <name type="scientific">Alterisphingorhabdus coralli</name>
    <dbReference type="NCBI Taxonomy" id="3071408"/>
    <lineage>
        <taxon>Bacteria</taxon>
        <taxon>Pseudomonadati</taxon>
        <taxon>Pseudomonadota</taxon>
        <taxon>Alphaproteobacteria</taxon>
        <taxon>Sphingomonadales</taxon>
        <taxon>Sphingomonadaceae</taxon>
        <taxon>Alterisphingorhabdus (ex Yan et al. 2024)</taxon>
    </lineage>
</organism>
<accession>A0AA97I040</accession>
<name>A0AA97I040_9SPHN</name>
<evidence type="ECO:0000313" key="2">
    <source>
        <dbReference type="Proteomes" id="UP001302429"/>
    </source>
</evidence>
<evidence type="ECO:0000313" key="1">
    <source>
        <dbReference type="EMBL" id="WOE73755.1"/>
    </source>
</evidence>
<dbReference type="RefSeq" id="WP_317079980.1">
    <property type="nucleotide sequence ID" value="NZ_CP136594.1"/>
</dbReference>
<dbReference type="EMBL" id="CP136594">
    <property type="protein sequence ID" value="WOE73755.1"/>
    <property type="molecule type" value="Genomic_DNA"/>
</dbReference>
<sequence length="463" mass="49634">MQNVIGGLAALVGTDGSELANVFASAQAEVENNQLVTDQARYSEESPPGALSLKDALRDPEFAALVEKDGVEAFKALLRTCVQTSNDSCASAGTQQQLDALDRYAALNQQYEAEQLEFFRTEIFSLIAVGSGGLSNEDFIRLATATSQEEIAAIAWDYTQANNPPATYASEAATGFEGWWAQIYGTALYRGGEAGDRAQSDILNTLLTGGPSGAGAAVVGGALDIFGSFAAGGVEGQIDQIFPSQSDMFADAQRQENNAELPFYQQVWSQEELNELASEEIISSLSLRPGTGLLRRAGLLRPAPRLQDLSPDELSYQRLIDGLNDLDVSTGPNQAVFYSGRGARDAAEDFASSNGLNTLEQTTGGRYLDDLQLYENTVNNVRQSQADTIWGRISQTYASLASGKVNAIISNPRSNSVFLTQELPTLLQNRNVTQVTVRSLNGKQVTIPGGTPIDEALKMLKGF</sequence>